<dbReference type="Gene3D" id="1.25.40.10">
    <property type="entry name" value="Tetratricopeptide repeat domain"/>
    <property type="match status" value="1"/>
</dbReference>
<evidence type="ECO:0000259" key="2">
    <source>
        <dbReference type="Pfam" id="PF00656"/>
    </source>
</evidence>
<dbReference type="NCBIfam" id="NF047832">
    <property type="entry name" value="caspase_w_EACC1"/>
    <property type="match status" value="1"/>
</dbReference>
<dbReference type="InterPro" id="IPR011990">
    <property type="entry name" value="TPR-like_helical_dom_sf"/>
</dbReference>
<dbReference type="EMBL" id="CP046172">
    <property type="protein sequence ID" value="QIS13672.1"/>
    <property type="molecule type" value="Genomic_DNA"/>
</dbReference>
<accession>A0A6G9YKD5</accession>
<evidence type="ECO:0000313" key="5">
    <source>
        <dbReference type="Proteomes" id="UP000503540"/>
    </source>
</evidence>
<dbReference type="Proteomes" id="UP000503540">
    <property type="component" value="Chromosome"/>
</dbReference>
<dbReference type="InterPro" id="IPR011600">
    <property type="entry name" value="Pept_C14_caspase"/>
</dbReference>
<proteinExistence type="predicted"/>
<evidence type="ECO:0000256" key="1">
    <source>
        <dbReference type="ARBA" id="ARBA00022737"/>
    </source>
</evidence>
<dbReference type="Pfam" id="PF24883">
    <property type="entry name" value="NPHP3_N"/>
    <property type="match status" value="1"/>
</dbReference>
<evidence type="ECO:0000313" key="4">
    <source>
        <dbReference type="EMBL" id="QIS13672.1"/>
    </source>
</evidence>
<dbReference type="KEGG" id="nah:F5544_29135"/>
<dbReference type="GO" id="GO:0006508">
    <property type="term" value="P:proteolysis"/>
    <property type="evidence" value="ECO:0007669"/>
    <property type="project" value="InterPro"/>
</dbReference>
<dbReference type="RefSeq" id="WP_167476181.1">
    <property type="nucleotide sequence ID" value="NZ_CP046172.1"/>
</dbReference>
<reference evidence="4 5" key="1">
    <citation type="journal article" date="2019" name="ACS Chem. Biol.">
        <title>Identification and Mobilization of a Cryptic Antibiotic Biosynthesis Gene Locus from a Human-Pathogenic Nocardia Isolate.</title>
        <authorList>
            <person name="Herisse M."/>
            <person name="Ishida K."/>
            <person name="Porter J.L."/>
            <person name="Howden B."/>
            <person name="Hertweck C."/>
            <person name="Stinear T.P."/>
            <person name="Pidot S.J."/>
        </authorList>
    </citation>
    <scope>NUCLEOTIDE SEQUENCE [LARGE SCALE GENOMIC DNA]</scope>
    <source>
        <strain evidence="4 5">AUSMDU00012717</strain>
    </source>
</reference>
<feature type="domain" description="Peptidase C14 caspase" evidence="2">
    <location>
        <begin position="9"/>
        <end position="216"/>
    </location>
</feature>
<keyword evidence="1" id="KW-0677">Repeat</keyword>
<gene>
    <name evidence="4" type="ORF">F5544_29135</name>
</gene>
<dbReference type="GO" id="GO:0004197">
    <property type="term" value="F:cysteine-type endopeptidase activity"/>
    <property type="evidence" value="ECO:0007669"/>
    <property type="project" value="InterPro"/>
</dbReference>
<dbReference type="Pfam" id="PF00656">
    <property type="entry name" value="Peptidase_C14"/>
    <property type="match status" value="1"/>
</dbReference>
<organism evidence="4 5">
    <name type="scientific">Nocardia arthritidis</name>
    <dbReference type="NCBI Taxonomy" id="228602"/>
    <lineage>
        <taxon>Bacteria</taxon>
        <taxon>Bacillati</taxon>
        <taxon>Actinomycetota</taxon>
        <taxon>Actinomycetes</taxon>
        <taxon>Mycobacteriales</taxon>
        <taxon>Nocardiaceae</taxon>
        <taxon>Nocardia</taxon>
    </lineage>
</organism>
<dbReference type="InterPro" id="IPR056884">
    <property type="entry name" value="NPHP3-like_N"/>
</dbReference>
<evidence type="ECO:0000259" key="3">
    <source>
        <dbReference type="Pfam" id="PF24883"/>
    </source>
</evidence>
<name>A0A6G9YKD5_9NOCA</name>
<dbReference type="Gene3D" id="3.40.50.1460">
    <property type="match status" value="1"/>
</dbReference>
<sequence>MRLPDPDRSYAVLIGTARYGADSGFPSFSSIARSVRDLGEFLRNTTGLTNVVEIVDPPDPVSFATALTAAADAATDLLLFYYVGHGVAVGNELHLAHSGSHAEHVAFTTVPYPAVRAKIRASRAKVKIVVLDCCHSGRAFGRDVLAGPEVLREAADIDGTFVLTATDEKSKFAVAQDGSGRTAFTGVLLDIMASGIPGAERYLTMSALFRELRSRLPAANLPKPKALERGTAAELALAVNAGWSGAAPAIPGTETTAYFAQIRDIAPADELRDRDLELATLAAFCAGDEPYLWYRAGPWAGKTALLSWFALHPPENVRAVAFFITSRLAAQADHHAFDDAVLEQLSALLPAERTTVTGAVGNRDALRRHLLDLAERRAIESGKRIVLIVDGLDEDQGAPSIASLLPRNPGPGLRVLVASRPNPPIPLDVPDDHPLRACTRLTLKRSPWAGGIIHAAQLELRRLLATSDDTRRILGLVTAAGGLTSPELEDLTQLPPFRLEEILGGVTGRTFRTRMSAFVPDHINLLAHETLQQESENALGKTLLDRYRSEIHAWADRYRADGWPEHTPSYLLTRYFSMLKALGDVPRMTELALDADRHDRMLHLTGGDITARTEIAAAAEIVARQPDPDVLTLCRLAMRRDRLRLRSANIPIMLPAAFARLGEYDRAASLANSIPDQLHRTRAHIALVAVPRTAAEHERDRVLAESLIREVQDGVTREGLYTDLIGALLSVGDSDNAEKLLAEVTYPPYLPRALTGFVPVWLAAGREEDARDTAAKIEFLAERFLPAESRDRARVLAAEALASIGEYHRAEAVARAIGDKSIRIEGLAGVLRRAAAADQLDQAGELRTELSEFVTGAAEPRFRLDRLDSPALPALVSALVDSGDADKARRALARLVPEPGETDSPHPPFPEVVAALVATGSLDTAEECARTIEVFPIRAGVLTDLIPAFLAADRLQEARALANEVEVFANRLDRPWPRAVMLSALARALISAGAFDLARISAARIRPSSYRIWTFAELAKAMHDTDAASELSHLTEYLGEYDLDQRWVAIEWADFDTSDAQLIEMVRAQAWIPHNDDALSPEAGVDVAVHIALLRHSGPMLRRLATVLVEIGRIDRVLDLLARIDDVGQRISIIADFAEHLTAAGAGAQVRELLLAAEQPVSELPEDVQPTTRTELGIALARIGDIERADRTARGFDDVPGRAQIQTEIVAALVRSGDIDAASALAARISYVHANIHADLVLVPAIAERDGSAAAWQRFEKAERSARDIHNRDQVALHLVETALRLGDTTRATACAALADSPDARAEALVQVAQVLVTEYRQAAESDRLVLRPKIVRLLAEIWNGAEWYRPLDVLARLDPGLLTTIADEVLAP</sequence>
<protein>
    <recommendedName>
        <fullName evidence="6">Caspase family p20 domain-containing protein</fullName>
    </recommendedName>
</protein>
<feature type="domain" description="Nephrocystin 3-like N-terminal" evidence="3">
    <location>
        <begin position="288"/>
        <end position="420"/>
    </location>
</feature>
<keyword evidence="5" id="KW-1185">Reference proteome</keyword>
<evidence type="ECO:0008006" key="6">
    <source>
        <dbReference type="Google" id="ProtNLM"/>
    </source>
</evidence>